<sequence>MPLFHQAAPTLPPLTTPAPDVSRSKLKQLAHWIRDDLDILVAREGPDILRPDDVLTLHELFVALRQSTSITALDLRATGIHKAVRDVAGIATRWPGRLCDDCDKIITIWTSKFGRFDELHPFLYGRGGRLEGIGSATEYTREALLKRWSEYCPERIHPKVSHKHGDLGFKAGDWWINPLFAHHAGIIGLESIEGGTTYDKNGAYALVLKDTGEVDARSEECFIYSVRGWCVRQARLKDTTSGEWKEGDILYEVTLQRVDPIPIEEVSKRPTNIEVDDYAEYKRLRKVHREHKRKGPGPLPLPPKAAPPILPLQLSASPVLAQQSLLRVSSSASRQTTFKEPAFDAPKKSQDHDRQSTSDVVSPMTVPGVEESFFAPKKSGILAIPAVNDKNRSSPTTSADNTSPEKHVRVLSLGAGSLASSTRSGKSELRKIIPWIELESELPTPSSPNAPPVVKEQSVSKAMERLEVKAAEANPVKTVRRLARESRQPSDLSLWSQKAKEKDTVTNALNLGLYSAKPILGKMKEKGRETEKEKKRLTFGKKHRFFDGAGYSVDEGGKDYAVPPRSCARYMRSSSANDTPQIYSPMPIRPPRPNSLFNHGIEDIEFTSPLDNLISCPEMATPISNPTSPPMMTPGVSQVSGEGIALGKLKRWLSK</sequence>
<reference evidence="1" key="1">
    <citation type="journal article" date="2020" name="Stud. Mycol.">
        <title>101 Dothideomycetes genomes: a test case for predicting lifestyles and emergence of pathogens.</title>
        <authorList>
            <person name="Haridas S."/>
            <person name="Albert R."/>
            <person name="Binder M."/>
            <person name="Bloem J."/>
            <person name="Labutti K."/>
            <person name="Salamov A."/>
            <person name="Andreopoulos B."/>
            <person name="Baker S."/>
            <person name="Barry K."/>
            <person name="Bills G."/>
            <person name="Bluhm B."/>
            <person name="Cannon C."/>
            <person name="Castanera R."/>
            <person name="Culley D."/>
            <person name="Daum C."/>
            <person name="Ezra D."/>
            <person name="Gonzalez J."/>
            <person name="Henrissat B."/>
            <person name="Kuo A."/>
            <person name="Liang C."/>
            <person name="Lipzen A."/>
            <person name="Lutzoni F."/>
            <person name="Magnuson J."/>
            <person name="Mondo S."/>
            <person name="Nolan M."/>
            <person name="Ohm R."/>
            <person name="Pangilinan J."/>
            <person name="Park H.-J."/>
            <person name="Ramirez L."/>
            <person name="Alfaro M."/>
            <person name="Sun H."/>
            <person name="Tritt A."/>
            <person name="Yoshinaga Y."/>
            <person name="Zwiers L.-H."/>
            <person name="Turgeon B."/>
            <person name="Goodwin S."/>
            <person name="Spatafora J."/>
            <person name="Crous P."/>
            <person name="Grigoriev I."/>
        </authorList>
    </citation>
    <scope>NUCLEOTIDE SEQUENCE</scope>
    <source>
        <strain evidence="1">CBS 525.71</strain>
    </source>
</reference>
<name>A0ACB6RKD6_9PLEO</name>
<proteinExistence type="predicted"/>
<keyword evidence="2" id="KW-1185">Reference proteome</keyword>
<comment type="caution">
    <text evidence="1">The sequence shown here is derived from an EMBL/GenBank/DDBJ whole genome shotgun (WGS) entry which is preliminary data.</text>
</comment>
<organism evidence="1 2">
    <name type="scientific">Macroventuria anomochaeta</name>
    <dbReference type="NCBI Taxonomy" id="301207"/>
    <lineage>
        <taxon>Eukaryota</taxon>
        <taxon>Fungi</taxon>
        <taxon>Dikarya</taxon>
        <taxon>Ascomycota</taxon>
        <taxon>Pezizomycotina</taxon>
        <taxon>Dothideomycetes</taxon>
        <taxon>Pleosporomycetidae</taxon>
        <taxon>Pleosporales</taxon>
        <taxon>Pleosporineae</taxon>
        <taxon>Didymellaceae</taxon>
        <taxon>Macroventuria</taxon>
    </lineage>
</organism>
<dbReference type="EMBL" id="MU006744">
    <property type="protein sequence ID" value="KAF2622461.1"/>
    <property type="molecule type" value="Genomic_DNA"/>
</dbReference>
<evidence type="ECO:0000313" key="1">
    <source>
        <dbReference type="EMBL" id="KAF2622461.1"/>
    </source>
</evidence>
<evidence type="ECO:0000313" key="2">
    <source>
        <dbReference type="Proteomes" id="UP000799754"/>
    </source>
</evidence>
<protein>
    <submittedName>
        <fullName evidence="1">Uncharacterized protein</fullName>
    </submittedName>
</protein>
<gene>
    <name evidence="1" type="ORF">BU25DRAFT_462792</name>
</gene>
<accession>A0ACB6RKD6</accession>
<dbReference type="Proteomes" id="UP000799754">
    <property type="component" value="Unassembled WGS sequence"/>
</dbReference>